<evidence type="ECO:0000256" key="8">
    <source>
        <dbReference type="ARBA" id="ARBA00047761"/>
    </source>
</evidence>
<protein>
    <recommendedName>
        <fullName evidence="11">CTD nuclear envelope phosphatase 1 homolog</fullName>
        <ecNumber evidence="2">3.1.3.16</ecNumber>
    </recommendedName>
    <alternativeName>
        <fullName evidence="12">Serine/threonine-protein phosphatase dullard homolog</fullName>
    </alternativeName>
</protein>
<comment type="similarity">
    <text evidence="10">Belongs to the Dullard family.</text>
</comment>
<keyword evidence="3 13" id="KW-0812">Transmembrane</keyword>
<dbReference type="CDD" id="cd07521">
    <property type="entry name" value="HAD_FCP1-like"/>
    <property type="match status" value="1"/>
</dbReference>
<evidence type="ECO:0000256" key="10">
    <source>
        <dbReference type="ARBA" id="ARBA00061694"/>
    </source>
</evidence>
<dbReference type="InterPro" id="IPR011948">
    <property type="entry name" value="Dullard_phosphatase"/>
</dbReference>
<evidence type="ECO:0000313" key="15">
    <source>
        <dbReference type="EMBL" id="PAV72616.1"/>
    </source>
</evidence>
<evidence type="ECO:0000256" key="7">
    <source>
        <dbReference type="ARBA" id="ARBA00023136"/>
    </source>
</evidence>
<dbReference type="OrthoDB" id="277011at2759"/>
<keyword evidence="6 13" id="KW-1133">Transmembrane helix</keyword>
<dbReference type="FunFam" id="3.40.50.1000:FF:000044">
    <property type="entry name" value="CTD nuclear envelope phosphatase 1"/>
    <property type="match status" value="1"/>
</dbReference>
<dbReference type="InterPro" id="IPR023214">
    <property type="entry name" value="HAD_sf"/>
</dbReference>
<keyword evidence="16" id="KW-1185">Reference proteome</keyword>
<reference evidence="15 16" key="1">
    <citation type="journal article" date="2017" name="Curr. Biol.">
        <title>Genome architecture and evolution of a unichromosomal asexual nematode.</title>
        <authorList>
            <person name="Fradin H."/>
            <person name="Zegar C."/>
            <person name="Gutwein M."/>
            <person name="Lucas J."/>
            <person name="Kovtun M."/>
            <person name="Corcoran D."/>
            <person name="Baugh L.R."/>
            <person name="Kiontke K."/>
            <person name="Gunsalus K."/>
            <person name="Fitch D.H."/>
            <person name="Piano F."/>
        </authorList>
    </citation>
    <scope>NUCLEOTIDE SEQUENCE [LARGE SCALE GENOMIC DNA]</scope>
    <source>
        <strain evidence="15">PF1309</strain>
    </source>
</reference>
<dbReference type="InterPro" id="IPR004274">
    <property type="entry name" value="FCP1_dom"/>
</dbReference>
<evidence type="ECO:0000256" key="4">
    <source>
        <dbReference type="ARBA" id="ARBA00022801"/>
    </source>
</evidence>
<evidence type="ECO:0000256" key="2">
    <source>
        <dbReference type="ARBA" id="ARBA00013081"/>
    </source>
</evidence>
<proteinExistence type="inferred from homology"/>
<dbReference type="InterPro" id="IPR050365">
    <property type="entry name" value="TIM50"/>
</dbReference>
<dbReference type="PROSITE" id="PS50969">
    <property type="entry name" value="FCP1"/>
    <property type="match status" value="1"/>
</dbReference>
<dbReference type="Gene3D" id="3.40.50.1000">
    <property type="entry name" value="HAD superfamily/HAD-like"/>
    <property type="match status" value="1"/>
</dbReference>
<dbReference type="PANTHER" id="PTHR12210">
    <property type="entry name" value="DULLARD PROTEIN PHOSPHATASE"/>
    <property type="match status" value="1"/>
</dbReference>
<dbReference type="Proteomes" id="UP000218231">
    <property type="component" value="Unassembled WGS sequence"/>
</dbReference>
<dbReference type="AlphaFoldDB" id="A0A2A2KF20"/>
<comment type="caution">
    <text evidence="15">The sequence shown here is derived from an EMBL/GenBank/DDBJ whole genome shotgun (WGS) entry which is preliminary data.</text>
</comment>
<dbReference type="SMART" id="SM00577">
    <property type="entry name" value="CPDc"/>
    <property type="match status" value="1"/>
</dbReference>
<keyword evidence="7 13" id="KW-0472">Membrane</keyword>
<name>A0A2A2KF20_9BILA</name>
<evidence type="ECO:0000256" key="5">
    <source>
        <dbReference type="ARBA" id="ARBA00022912"/>
    </source>
</evidence>
<dbReference type="Pfam" id="PF03031">
    <property type="entry name" value="NIF"/>
    <property type="match status" value="1"/>
</dbReference>
<accession>A0A2A2KF20</accession>
<comment type="subcellular location">
    <subcellularLocation>
        <location evidence="1">Membrane</location>
        <topology evidence="1">Single-pass membrane protein</topology>
    </subcellularLocation>
</comment>
<organism evidence="15 16">
    <name type="scientific">Diploscapter pachys</name>
    <dbReference type="NCBI Taxonomy" id="2018661"/>
    <lineage>
        <taxon>Eukaryota</taxon>
        <taxon>Metazoa</taxon>
        <taxon>Ecdysozoa</taxon>
        <taxon>Nematoda</taxon>
        <taxon>Chromadorea</taxon>
        <taxon>Rhabditida</taxon>
        <taxon>Rhabditina</taxon>
        <taxon>Rhabditomorpha</taxon>
        <taxon>Rhabditoidea</taxon>
        <taxon>Rhabditidae</taxon>
        <taxon>Diploscapter</taxon>
    </lineage>
</organism>
<dbReference type="InterPro" id="IPR036412">
    <property type="entry name" value="HAD-like_sf"/>
</dbReference>
<keyword evidence="4" id="KW-0378">Hydrolase</keyword>
<dbReference type="GO" id="GO:0071763">
    <property type="term" value="P:nuclear membrane organization"/>
    <property type="evidence" value="ECO:0007669"/>
    <property type="project" value="UniProtKB-ARBA"/>
</dbReference>
<evidence type="ECO:0000256" key="13">
    <source>
        <dbReference type="SAM" id="Phobius"/>
    </source>
</evidence>
<evidence type="ECO:0000256" key="1">
    <source>
        <dbReference type="ARBA" id="ARBA00004167"/>
    </source>
</evidence>
<evidence type="ECO:0000256" key="3">
    <source>
        <dbReference type="ARBA" id="ARBA00022692"/>
    </source>
</evidence>
<comment type="catalytic activity">
    <reaction evidence="9">
        <text>O-phospho-L-threonyl-[protein] + H2O = L-threonyl-[protein] + phosphate</text>
        <dbReference type="Rhea" id="RHEA:47004"/>
        <dbReference type="Rhea" id="RHEA-COMP:11060"/>
        <dbReference type="Rhea" id="RHEA-COMP:11605"/>
        <dbReference type="ChEBI" id="CHEBI:15377"/>
        <dbReference type="ChEBI" id="CHEBI:30013"/>
        <dbReference type="ChEBI" id="CHEBI:43474"/>
        <dbReference type="ChEBI" id="CHEBI:61977"/>
        <dbReference type="EC" id="3.1.3.16"/>
    </reaction>
</comment>
<evidence type="ECO:0000256" key="12">
    <source>
        <dbReference type="ARBA" id="ARBA00079893"/>
    </source>
</evidence>
<dbReference type="EMBL" id="LIAE01008744">
    <property type="protein sequence ID" value="PAV72616.1"/>
    <property type="molecule type" value="Genomic_DNA"/>
</dbReference>
<evidence type="ECO:0000256" key="6">
    <source>
        <dbReference type="ARBA" id="ARBA00022989"/>
    </source>
</evidence>
<dbReference type="NCBIfam" id="TIGR02251">
    <property type="entry name" value="HIF-SF_euk"/>
    <property type="match status" value="1"/>
</dbReference>
<evidence type="ECO:0000256" key="11">
    <source>
        <dbReference type="ARBA" id="ARBA00070329"/>
    </source>
</evidence>
<gene>
    <name evidence="15" type="ORF">WR25_21072</name>
</gene>
<dbReference type="GO" id="GO:0044091">
    <property type="term" value="P:membrane biogenesis"/>
    <property type="evidence" value="ECO:0007669"/>
    <property type="project" value="UniProtKB-ARBA"/>
</dbReference>
<dbReference type="SUPFAM" id="SSF56784">
    <property type="entry name" value="HAD-like"/>
    <property type="match status" value="1"/>
</dbReference>
<evidence type="ECO:0000313" key="16">
    <source>
        <dbReference type="Proteomes" id="UP000218231"/>
    </source>
</evidence>
<dbReference type="GO" id="GO:0004722">
    <property type="term" value="F:protein serine/threonine phosphatase activity"/>
    <property type="evidence" value="ECO:0007669"/>
    <property type="project" value="UniProtKB-EC"/>
</dbReference>
<keyword evidence="5" id="KW-0904">Protein phosphatase</keyword>
<dbReference type="STRING" id="2018661.A0A2A2KF20"/>
<comment type="catalytic activity">
    <reaction evidence="8">
        <text>O-phospho-L-seryl-[protein] + H2O = L-seryl-[protein] + phosphate</text>
        <dbReference type="Rhea" id="RHEA:20629"/>
        <dbReference type="Rhea" id="RHEA-COMP:9863"/>
        <dbReference type="Rhea" id="RHEA-COMP:11604"/>
        <dbReference type="ChEBI" id="CHEBI:15377"/>
        <dbReference type="ChEBI" id="CHEBI:29999"/>
        <dbReference type="ChEBI" id="CHEBI:43474"/>
        <dbReference type="ChEBI" id="CHEBI:83421"/>
        <dbReference type="EC" id="3.1.3.16"/>
    </reaction>
</comment>
<evidence type="ECO:0000256" key="9">
    <source>
        <dbReference type="ARBA" id="ARBA00048336"/>
    </source>
</evidence>
<sequence>MPRPQPPAQIAPVPGRSLSQSSAHKASASLFSRIMSFVGSVFFALSAIFSVFWLFGKRVHRAYAKKQVVRYPIVPLSPLTAHRLGVVRRKILVLDLDETLIHSHHDGVIRPMVKPGTPSDFTIKVVIDRHPVRFSVHERPHVDYFLSVVSQWFDLVIFTASMEVYGSHVADKLDRGRGILNRRYFRQHCTMDYGGYTKDLSAIHPDLSSIFILDNSPGAYRKFPQNAIPIPSWFSDPHDTFLLNLLPFLDALRFVSDVRSVLSRNQTSHNQPVGEIIRLIDTSLRWEGLGIQGRHDDFGHWQSGASCIDLGRKCTRMKGKEQGLGRLDSIELIHR</sequence>
<dbReference type="GO" id="GO:0016020">
    <property type="term" value="C:membrane"/>
    <property type="evidence" value="ECO:0007669"/>
    <property type="project" value="UniProtKB-SubCell"/>
</dbReference>
<evidence type="ECO:0000259" key="14">
    <source>
        <dbReference type="PROSITE" id="PS50969"/>
    </source>
</evidence>
<feature type="transmembrane region" description="Helical" evidence="13">
    <location>
        <begin position="34"/>
        <end position="56"/>
    </location>
</feature>
<dbReference type="EC" id="3.1.3.16" evidence="2"/>
<feature type="domain" description="FCP1 homology" evidence="14">
    <location>
        <begin position="85"/>
        <end position="252"/>
    </location>
</feature>